<dbReference type="SUPFAM" id="SSF53067">
    <property type="entry name" value="Actin-like ATPase domain"/>
    <property type="match status" value="2"/>
</dbReference>
<proteinExistence type="inferred from homology"/>
<keyword evidence="2" id="KW-0378">Hydrolase</keyword>
<gene>
    <name evidence="4" type="ORF">RHRU231_230202</name>
</gene>
<dbReference type="EMBL" id="CCSD01000032">
    <property type="protein sequence ID" value="CDZ87374.1"/>
    <property type="molecule type" value="Genomic_DNA"/>
</dbReference>
<evidence type="ECO:0000256" key="1">
    <source>
        <dbReference type="ARBA" id="ARBA00007125"/>
    </source>
</evidence>
<dbReference type="AlphaFoldDB" id="A0A098BF86"/>
<sequence length="343" mass="37670">MRLGVLDIGSNSAQLQIVQALPGAPPLPIHAVKTSTLLGEAIGDDGCLEEAGIERVCQAVSRTLAAAHRYEVEQLYPFVTAAIRDAANRDAVLEQIHAECGIRPQYLSGLQEARLTYVAVHRWYGWSAGRILMLDIGGGSMEIAFGRDAEPEFVLSLPLGAGLLTRTYLHSDPPRRRQVRELRHFVRDTLSESAERLRWEGEFGRVVGTSKTFKQLARLTGAAPQRRGPFVRRTLRRSDVHRWAGRLTQLPTSERARLRGISPARARQIPAGAIVADEAMRALDVDLLDVSPWALREGVMLQHLATVTAPDAALPLQPLVPSEPEKAQLVSLPTEASRRTGFA</sequence>
<dbReference type="RefSeq" id="WP_040270287.1">
    <property type="nucleotide sequence ID" value="NZ_CP029146.1"/>
</dbReference>
<evidence type="ECO:0000256" key="2">
    <source>
        <dbReference type="ARBA" id="ARBA00022801"/>
    </source>
</evidence>
<accession>A0A098BF86</accession>
<dbReference type="Gene3D" id="3.30.420.40">
    <property type="match status" value="1"/>
</dbReference>
<dbReference type="PANTHER" id="PTHR30005:SF0">
    <property type="entry name" value="RETROGRADE REGULATION PROTEIN 2"/>
    <property type="match status" value="1"/>
</dbReference>
<evidence type="ECO:0000259" key="3">
    <source>
        <dbReference type="Pfam" id="PF02541"/>
    </source>
</evidence>
<dbReference type="InterPro" id="IPR003695">
    <property type="entry name" value="Ppx_GppA_N"/>
</dbReference>
<evidence type="ECO:0000313" key="4">
    <source>
        <dbReference type="EMBL" id="CDZ87374.1"/>
    </source>
</evidence>
<protein>
    <recommendedName>
        <fullName evidence="3">Ppx/GppA phosphatase N-terminal domain-containing protein</fullName>
    </recommendedName>
</protein>
<dbReference type="InterPro" id="IPR043129">
    <property type="entry name" value="ATPase_NBD"/>
</dbReference>
<dbReference type="OrthoDB" id="9793035at2"/>
<dbReference type="eggNOG" id="COG0248">
    <property type="taxonomic scope" value="Bacteria"/>
</dbReference>
<dbReference type="Pfam" id="PF02541">
    <property type="entry name" value="Ppx-GppA"/>
    <property type="match status" value="1"/>
</dbReference>
<name>A0A098BF86_9NOCA</name>
<comment type="similarity">
    <text evidence="1">Belongs to the GppA/Ppx family.</text>
</comment>
<dbReference type="FunFam" id="3.30.420.150:FF:000006">
    <property type="entry name" value="Ppx/GppA family phosphatase"/>
    <property type="match status" value="1"/>
</dbReference>
<dbReference type="Proteomes" id="UP000042997">
    <property type="component" value="Unassembled WGS sequence"/>
</dbReference>
<dbReference type="GO" id="GO:0016462">
    <property type="term" value="F:pyrophosphatase activity"/>
    <property type="evidence" value="ECO:0007669"/>
    <property type="project" value="TreeGrafter"/>
</dbReference>
<dbReference type="PANTHER" id="PTHR30005">
    <property type="entry name" value="EXOPOLYPHOSPHATASE"/>
    <property type="match status" value="1"/>
</dbReference>
<organism evidence="4 5">
    <name type="scientific">Rhodococcus ruber</name>
    <dbReference type="NCBI Taxonomy" id="1830"/>
    <lineage>
        <taxon>Bacteria</taxon>
        <taxon>Bacillati</taxon>
        <taxon>Actinomycetota</taxon>
        <taxon>Actinomycetes</taxon>
        <taxon>Mycobacteriales</taxon>
        <taxon>Nocardiaceae</taxon>
        <taxon>Rhodococcus</taxon>
    </lineage>
</organism>
<evidence type="ECO:0000313" key="5">
    <source>
        <dbReference type="Proteomes" id="UP000042997"/>
    </source>
</evidence>
<reference evidence="4 5" key="1">
    <citation type="journal article" date="2014" name="Genome Announc.">
        <title>Draft Genome Sequence of Propane- and Butane-Oxidizing Actinobacterium Rhodococcus ruber IEGM 231.</title>
        <authorList>
            <person name="Ivshina I.B."/>
            <person name="Kuyukina M.S."/>
            <person name="Krivoruchko A.V."/>
            <person name="Barbe V."/>
            <person name="Fischer C."/>
        </authorList>
    </citation>
    <scope>NUCLEOTIDE SEQUENCE [LARGE SCALE GENOMIC DNA]</scope>
</reference>
<dbReference type="InterPro" id="IPR050273">
    <property type="entry name" value="GppA/Ppx_hydrolase"/>
</dbReference>
<feature type="domain" description="Ppx/GppA phosphatase N-terminal" evidence="3">
    <location>
        <begin position="28"/>
        <end position="304"/>
    </location>
</feature>
<dbReference type="CDD" id="cd24056">
    <property type="entry name" value="ASKHA_NBD_MtPPX1-like"/>
    <property type="match status" value="1"/>
</dbReference>
<dbReference type="Gene3D" id="3.30.420.150">
    <property type="entry name" value="Exopolyphosphatase. Domain 2"/>
    <property type="match status" value="1"/>
</dbReference>